<dbReference type="InterPro" id="IPR011761">
    <property type="entry name" value="ATP-grasp"/>
</dbReference>
<organism evidence="4">
    <name type="scientific">Rhodothermus marinus</name>
    <name type="common">Rhodothermus obamensis</name>
    <dbReference type="NCBI Taxonomy" id="29549"/>
    <lineage>
        <taxon>Bacteria</taxon>
        <taxon>Pseudomonadati</taxon>
        <taxon>Rhodothermota</taxon>
        <taxon>Rhodothermia</taxon>
        <taxon>Rhodothermales</taxon>
        <taxon>Rhodothermaceae</taxon>
        <taxon>Rhodothermus</taxon>
    </lineage>
</organism>
<name>A0A7V2AYG3_RHOMR</name>
<evidence type="ECO:0000256" key="2">
    <source>
        <dbReference type="PROSITE-ProRule" id="PRU00409"/>
    </source>
</evidence>
<dbReference type="AlphaFoldDB" id="A0A7V2AYG3"/>
<dbReference type="GO" id="GO:0005737">
    <property type="term" value="C:cytoplasm"/>
    <property type="evidence" value="ECO:0007669"/>
    <property type="project" value="TreeGrafter"/>
</dbReference>
<dbReference type="Gene3D" id="3.40.50.20">
    <property type="match status" value="1"/>
</dbReference>
<sequence length="295" mass="33016">MGRLAIYVERYTIARREEHAALLRYRDAAEALGHEVHFLFRNELHKIPRYDALFIRALTHPLNASYVAARLAELHGKPVIDDSRSIRICCDKVHMYHRLEQAGVSVPPTRLLTRPMLTPTQADRLFAELGAPLVLKAPQSAFSSHVERVETVEAFLRTGRRFFYHSDRLIVQQFIPSPFDWRVGVLGGQLLYACRYLIPAKTFKIEAIIDGRRAYARVEGVPLEALPEAVAQAALKAAAAIGQGLYGVDLKVTETGQVVVIEVNDNPTINAGEEDQQAPDVYTRIVSHLLEGKSS</sequence>
<reference evidence="4" key="1">
    <citation type="journal article" date="2020" name="mSystems">
        <title>Genome- and Community-Level Interaction Insights into Carbon Utilization and Element Cycling Functions of Hydrothermarchaeota in Hydrothermal Sediment.</title>
        <authorList>
            <person name="Zhou Z."/>
            <person name="Liu Y."/>
            <person name="Xu W."/>
            <person name="Pan J."/>
            <person name="Luo Z.H."/>
            <person name="Li M."/>
        </authorList>
    </citation>
    <scope>NUCLEOTIDE SEQUENCE [LARGE SCALE GENOMIC DNA]</scope>
    <source>
        <strain evidence="4">SpSt-143</strain>
    </source>
</reference>
<dbReference type="GO" id="GO:0008716">
    <property type="term" value="F:D-alanine-D-alanine ligase activity"/>
    <property type="evidence" value="ECO:0007669"/>
    <property type="project" value="InterPro"/>
</dbReference>
<feature type="domain" description="ATP-grasp" evidence="3">
    <location>
        <begin position="96"/>
        <end position="290"/>
    </location>
</feature>
<keyword evidence="2" id="KW-0067">ATP-binding</keyword>
<dbReference type="PROSITE" id="PS50975">
    <property type="entry name" value="ATP_GRASP"/>
    <property type="match status" value="1"/>
</dbReference>
<dbReference type="Gene3D" id="3.30.470.20">
    <property type="entry name" value="ATP-grasp fold, B domain"/>
    <property type="match status" value="1"/>
</dbReference>
<evidence type="ECO:0000256" key="1">
    <source>
        <dbReference type="ARBA" id="ARBA00022598"/>
    </source>
</evidence>
<dbReference type="EMBL" id="DSGB01000001">
    <property type="protein sequence ID" value="HER94963.1"/>
    <property type="molecule type" value="Genomic_DNA"/>
</dbReference>
<dbReference type="GO" id="GO:0046872">
    <property type="term" value="F:metal ion binding"/>
    <property type="evidence" value="ECO:0007669"/>
    <property type="project" value="InterPro"/>
</dbReference>
<keyword evidence="2" id="KW-0547">Nucleotide-binding</keyword>
<dbReference type="InterPro" id="IPR011095">
    <property type="entry name" value="Dala_Dala_lig_C"/>
</dbReference>
<dbReference type="Pfam" id="PF07478">
    <property type="entry name" value="Dala_Dala_lig_C"/>
    <property type="match status" value="1"/>
</dbReference>
<dbReference type="GO" id="GO:0005524">
    <property type="term" value="F:ATP binding"/>
    <property type="evidence" value="ECO:0007669"/>
    <property type="project" value="UniProtKB-UniRule"/>
</dbReference>
<comment type="caution">
    <text evidence="4">The sequence shown here is derived from an EMBL/GenBank/DDBJ whole genome shotgun (WGS) entry which is preliminary data.</text>
</comment>
<keyword evidence="1" id="KW-0436">Ligase</keyword>
<dbReference type="SUPFAM" id="SSF56059">
    <property type="entry name" value="Glutathione synthetase ATP-binding domain-like"/>
    <property type="match status" value="1"/>
</dbReference>
<protein>
    <submittedName>
        <fullName evidence="4">ATP-grasp domain-containing protein</fullName>
    </submittedName>
</protein>
<proteinExistence type="predicted"/>
<evidence type="ECO:0000259" key="3">
    <source>
        <dbReference type="PROSITE" id="PS50975"/>
    </source>
</evidence>
<accession>A0A7V2AYG3</accession>
<dbReference type="PANTHER" id="PTHR21621">
    <property type="entry name" value="RIBOSOMAL PROTEIN S6 MODIFICATION PROTEIN"/>
    <property type="match status" value="1"/>
</dbReference>
<gene>
    <name evidence="4" type="ORF">ENO59_00360</name>
</gene>
<dbReference type="PANTHER" id="PTHR21621:SF0">
    <property type="entry name" value="BETA-CITRYLGLUTAMATE SYNTHASE B-RELATED"/>
    <property type="match status" value="1"/>
</dbReference>
<evidence type="ECO:0000313" key="4">
    <source>
        <dbReference type="EMBL" id="HER94963.1"/>
    </source>
</evidence>